<evidence type="ECO:0000313" key="4">
    <source>
        <dbReference type="Proteomes" id="UP000584931"/>
    </source>
</evidence>
<gene>
    <name evidence="3" type="ORF">HNR06_001939</name>
</gene>
<sequence>MFGLHSLSSVLALLFESLYVVIGIVVLALTAMVAADRKGLVAMGGVVLGIGALGDVVAQVWAFVALRMGTVPHLPPELPFVLHNVFTFVFVGGLLVLVLAATRRSAGRAVAAPPPPPHPGPQPSPGR</sequence>
<dbReference type="RefSeq" id="WP_179809829.1">
    <property type="nucleotide sequence ID" value="NZ_JACCHL010000001.1"/>
</dbReference>
<feature type="transmembrane region" description="Helical" evidence="2">
    <location>
        <begin position="40"/>
        <end position="61"/>
    </location>
</feature>
<comment type="caution">
    <text evidence="3">The sequence shown here is derived from an EMBL/GenBank/DDBJ whole genome shotgun (WGS) entry which is preliminary data.</text>
</comment>
<dbReference type="AlphaFoldDB" id="A0A7Z0BJR3"/>
<feature type="region of interest" description="Disordered" evidence="1">
    <location>
        <begin position="107"/>
        <end position="127"/>
    </location>
</feature>
<evidence type="ECO:0000256" key="2">
    <source>
        <dbReference type="SAM" id="Phobius"/>
    </source>
</evidence>
<evidence type="ECO:0000256" key="1">
    <source>
        <dbReference type="SAM" id="MobiDB-lite"/>
    </source>
</evidence>
<dbReference type="Proteomes" id="UP000584931">
    <property type="component" value="Unassembled WGS sequence"/>
</dbReference>
<proteinExistence type="predicted"/>
<evidence type="ECO:0000313" key="3">
    <source>
        <dbReference type="EMBL" id="NYH52350.1"/>
    </source>
</evidence>
<keyword evidence="2" id="KW-1133">Transmembrane helix</keyword>
<feature type="compositionally biased region" description="Pro residues" evidence="1">
    <location>
        <begin position="112"/>
        <end position="127"/>
    </location>
</feature>
<name>A0A7Z0BJR3_9ACTN</name>
<organism evidence="3 4">
    <name type="scientific">Nocardiopsis sinuspersici</name>
    <dbReference type="NCBI Taxonomy" id="501010"/>
    <lineage>
        <taxon>Bacteria</taxon>
        <taxon>Bacillati</taxon>
        <taxon>Actinomycetota</taxon>
        <taxon>Actinomycetes</taxon>
        <taxon>Streptosporangiales</taxon>
        <taxon>Nocardiopsidaceae</taxon>
        <taxon>Nocardiopsis</taxon>
    </lineage>
</organism>
<accession>A0A7Z0BJR3</accession>
<feature type="transmembrane region" description="Helical" evidence="2">
    <location>
        <begin position="12"/>
        <end position="33"/>
    </location>
</feature>
<keyword evidence="2" id="KW-0812">Transmembrane</keyword>
<protein>
    <submittedName>
        <fullName evidence="3">Cytochrome b561</fullName>
    </submittedName>
</protein>
<reference evidence="3 4" key="1">
    <citation type="submission" date="2020-07" db="EMBL/GenBank/DDBJ databases">
        <title>Sequencing the genomes of 1000 actinobacteria strains.</title>
        <authorList>
            <person name="Klenk H.-P."/>
        </authorList>
    </citation>
    <scope>NUCLEOTIDE SEQUENCE [LARGE SCALE GENOMIC DNA]</scope>
    <source>
        <strain evidence="3 4">DSM 45278</strain>
    </source>
</reference>
<feature type="transmembrane region" description="Helical" evidence="2">
    <location>
        <begin position="81"/>
        <end position="101"/>
    </location>
</feature>
<keyword evidence="2" id="KW-0472">Membrane</keyword>
<dbReference type="EMBL" id="JACCHL010000001">
    <property type="protein sequence ID" value="NYH52350.1"/>
    <property type="molecule type" value="Genomic_DNA"/>
</dbReference>